<name>A0A3G1IWJ2_9EUKA</name>
<keyword evidence="1" id="KW-1133">Transmembrane helix</keyword>
<dbReference type="AlphaFoldDB" id="A0A3G1IWJ2"/>
<geneLocation type="plastid" evidence="2"/>
<feature type="transmembrane region" description="Helical" evidence="1">
    <location>
        <begin position="30"/>
        <end position="49"/>
    </location>
</feature>
<accession>A0A3G1IWJ2</accession>
<keyword evidence="1" id="KW-0812">Transmembrane</keyword>
<protein>
    <recommendedName>
        <fullName evidence="3">Transmembrane protein</fullName>
    </recommendedName>
</protein>
<evidence type="ECO:0000313" key="2">
    <source>
        <dbReference type="EMBL" id="ASQ40393.1"/>
    </source>
</evidence>
<sequence length="96" mass="12319">MSNFIRKKKFKNQHFSFILNKFHLLIKKNFIYLFFFLSYYFQTIVSYTLNFQILYILLFSFLFARKILFFFLSLTFYFIFIFYKKFYIKNFFFFFI</sequence>
<evidence type="ECO:0008006" key="3">
    <source>
        <dbReference type="Google" id="ProtNLM"/>
    </source>
</evidence>
<feature type="transmembrane region" description="Helical" evidence="1">
    <location>
        <begin position="55"/>
        <end position="83"/>
    </location>
</feature>
<dbReference type="EMBL" id="MF167427">
    <property type="protein sequence ID" value="ASQ40393.1"/>
    <property type="molecule type" value="Genomic_DNA"/>
</dbReference>
<organism evidence="2">
    <name type="scientific">Cyanoptyche gloeocystis</name>
    <dbReference type="NCBI Taxonomy" id="77922"/>
    <lineage>
        <taxon>Eukaryota</taxon>
        <taxon>Glaucocystophyceae</taxon>
        <taxon>Glaucocystophyceae incertae sedis</taxon>
        <taxon>Cyanoptyche</taxon>
    </lineage>
</organism>
<keyword evidence="2" id="KW-0934">Plastid</keyword>
<gene>
    <name evidence="2" type="primary">orf374</name>
</gene>
<proteinExistence type="predicted"/>
<evidence type="ECO:0000256" key="1">
    <source>
        <dbReference type="SAM" id="Phobius"/>
    </source>
</evidence>
<reference evidence="2" key="1">
    <citation type="submission" date="2017-05" db="EMBL/GenBank/DDBJ databases">
        <title>Plastid comparative genomics reveals ancient divergence between Glaucophyte genera.</title>
        <authorList>
            <person name="Figueroa-Martinez F.J."/>
            <person name="Jackson C."/>
            <person name="Reyes-Prieto A."/>
        </authorList>
    </citation>
    <scope>NUCLEOTIDE SEQUENCE</scope>
    <source>
        <strain evidence="2">SAG 4.97</strain>
    </source>
</reference>
<keyword evidence="1" id="KW-0472">Membrane</keyword>